<dbReference type="Pfam" id="PF00465">
    <property type="entry name" value="Fe-ADH"/>
    <property type="match status" value="1"/>
</dbReference>
<evidence type="ECO:0000259" key="3">
    <source>
        <dbReference type="Pfam" id="PF00465"/>
    </source>
</evidence>
<dbReference type="EMBL" id="QZJZ01000068">
    <property type="protein sequence ID" value="RJP58314.1"/>
    <property type="molecule type" value="Genomic_DNA"/>
</dbReference>
<comment type="caution">
    <text evidence="5">The sequence shown here is derived from an EMBL/GenBank/DDBJ whole genome shotgun (WGS) entry which is preliminary data.</text>
</comment>
<comment type="similarity">
    <text evidence="1">Belongs to the iron-containing alcohol dehydrogenase family.</text>
</comment>
<dbReference type="PANTHER" id="PTHR43633">
    <property type="entry name" value="ALCOHOL DEHYDROGENASE YQHD"/>
    <property type="match status" value="1"/>
</dbReference>
<dbReference type="Gene3D" id="1.20.1090.10">
    <property type="entry name" value="Dehydroquinate synthase-like - alpha domain"/>
    <property type="match status" value="1"/>
</dbReference>
<dbReference type="GO" id="GO:1990362">
    <property type="term" value="F:butanol dehydrogenase (NAD+) activity"/>
    <property type="evidence" value="ECO:0007669"/>
    <property type="project" value="InterPro"/>
</dbReference>
<dbReference type="SUPFAM" id="SSF56796">
    <property type="entry name" value="Dehydroquinate synthase-like"/>
    <property type="match status" value="1"/>
</dbReference>
<evidence type="ECO:0000259" key="4">
    <source>
        <dbReference type="Pfam" id="PF25137"/>
    </source>
</evidence>
<dbReference type="AlphaFoldDB" id="A0A3A4QX01"/>
<dbReference type="GO" id="GO:0005829">
    <property type="term" value="C:cytosol"/>
    <property type="evidence" value="ECO:0007669"/>
    <property type="project" value="TreeGrafter"/>
</dbReference>
<proteinExistence type="inferred from homology"/>
<feature type="domain" description="Alcohol dehydrogenase iron-type/glycerol dehydrogenase GldA" evidence="3">
    <location>
        <begin position="9"/>
        <end position="175"/>
    </location>
</feature>
<dbReference type="GO" id="GO:0008106">
    <property type="term" value="F:alcohol dehydrogenase (NADP+) activity"/>
    <property type="evidence" value="ECO:0007669"/>
    <property type="project" value="TreeGrafter"/>
</dbReference>
<evidence type="ECO:0000313" key="5">
    <source>
        <dbReference type="EMBL" id="RJP58314.1"/>
    </source>
</evidence>
<reference evidence="5 6" key="1">
    <citation type="journal article" date="2017" name="ISME J.">
        <title>Energy and carbon metabolisms in a deep terrestrial subsurface fluid microbial community.</title>
        <authorList>
            <person name="Momper L."/>
            <person name="Jungbluth S.P."/>
            <person name="Lee M.D."/>
            <person name="Amend J.P."/>
        </authorList>
    </citation>
    <scope>NUCLEOTIDE SEQUENCE [LARGE SCALE GENOMIC DNA]</scope>
    <source>
        <strain evidence="5">SURF_26</strain>
    </source>
</reference>
<keyword evidence="2" id="KW-0560">Oxidoreductase</keyword>
<dbReference type="InterPro" id="IPR044731">
    <property type="entry name" value="BDH-like"/>
</dbReference>
<accession>A0A3A4QX01</accession>
<organism evidence="5 6">
    <name type="scientific">Candidatus Auribacter fodinae</name>
    <dbReference type="NCBI Taxonomy" id="2093366"/>
    <lineage>
        <taxon>Bacteria</taxon>
        <taxon>Pseudomonadati</taxon>
        <taxon>Candidatus Auribacterota</taxon>
        <taxon>Candidatus Auribacteria</taxon>
        <taxon>Candidatus Auribacterales</taxon>
        <taxon>Candidatus Auribacteraceae</taxon>
        <taxon>Candidatus Auribacter</taxon>
    </lineage>
</organism>
<feature type="domain" description="Fe-containing alcohol dehydrogenase-like C-terminal" evidence="4">
    <location>
        <begin position="187"/>
        <end position="381"/>
    </location>
</feature>
<dbReference type="Pfam" id="PF25137">
    <property type="entry name" value="ADH_Fe_C"/>
    <property type="match status" value="1"/>
</dbReference>
<evidence type="ECO:0000256" key="1">
    <source>
        <dbReference type="ARBA" id="ARBA00007358"/>
    </source>
</evidence>
<dbReference type="GO" id="GO:0046872">
    <property type="term" value="F:metal ion binding"/>
    <property type="evidence" value="ECO:0007669"/>
    <property type="project" value="InterPro"/>
</dbReference>
<evidence type="ECO:0000313" key="6">
    <source>
        <dbReference type="Proteomes" id="UP000266426"/>
    </source>
</evidence>
<dbReference type="GO" id="GO:1990002">
    <property type="term" value="F:methylglyoxal reductase (NADPH) (acetol producing) activity"/>
    <property type="evidence" value="ECO:0007669"/>
    <property type="project" value="TreeGrafter"/>
</dbReference>
<dbReference type="InterPro" id="IPR056798">
    <property type="entry name" value="ADH_Fe_C"/>
</dbReference>
<gene>
    <name evidence="5" type="ORF">C4541_08340</name>
</gene>
<protein>
    <submittedName>
        <fullName evidence="5">Iron-containing alcohol dehydrogenase</fullName>
    </submittedName>
</protein>
<sequence>MQNFTYHNPVKLVFGKGSIKQLADLIPSGTKIMMTYGGGSIKTNGVYDQVKNALRNHTVIEFGGIEANPLYETLMKAVELGKKENAGFLLSVGGGSVLDGTKFIAAAMRFEKGDPWEILASGAEVKSAVPIGCVLTLSATGSEMNGFSVVSRKTPTEKRAFASPHVYPQFSILDPETTCSLPKRQVINGIIDPFVHVTEQYLTFDLNTPLQDRQAEGILLTLIDQGPKALQSPKDYDIRANLMWCATQALNGLIGCGVAHDWATHYIGHELTALYGIDHAQSLAVVLPGVLRHQKARKLQKLAQYGRRVWNISGLSDSDTADQAIARTESFFRSLGVATTLTEYNIPEESGRLVADRISGRGEMLGEHQAIGKKEIREILDLCYRNELAHP</sequence>
<dbReference type="FunFam" id="3.40.50.1970:FF:000003">
    <property type="entry name" value="Alcohol dehydrogenase, iron-containing"/>
    <property type="match status" value="1"/>
</dbReference>
<dbReference type="PANTHER" id="PTHR43633:SF1">
    <property type="entry name" value="ALCOHOL DEHYDROGENASE YQHD"/>
    <property type="match status" value="1"/>
</dbReference>
<name>A0A3A4QX01_9BACT</name>
<dbReference type="Proteomes" id="UP000266426">
    <property type="component" value="Unassembled WGS sequence"/>
</dbReference>
<dbReference type="InterPro" id="IPR001670">
    <property type="entry name" value="ADH_Fe/GldA"/>
</dbReference>
<dbReference type="Gene3D" id="3.40.50.1970">
    <property type="match status" value="1"/>
</dbReference>
<dbReference type="CDD" id="cd08187">
    <property type="entry name" value="BDH"/>
    <property type="match status" value="1"/>
</dbReference>
<evidence type="ECO:0000256" key="2">
    <source>
        <dbReference type="ARBA" id="ARBA00023002"/>
    </source>
</evidence>